<organism evidence="1 2">
    <name type="scientific">Prorocentrum cordatum</name>
    <dbReference type="NCBI Taxonomy" id="2364126"/>
    <lineage>
        <taxon>Eukaryota</taxon>
        <taxon>Sar</taxon>
        <taxon>Alveolata</taxon>
        <taxon>Dinophyceae</taxon>
        <taxon>Prorocentrales</taxon>
        <taxon>Prorocentraceae</taxon>
        <taxon>Prorocentrum</taxon>
    </lineage>
</organism>
<gene>
    <name evidence="1" type="ORF">PCOR1329_LOCUS69637</name>
</gene>
<dbReference type="EMBL" id="CAUYUJ010019155">
    <property type="protein sequence ID" value="CAK0888963.1"/>
    <property type="molecule type" value="Genomic_DNA"/>
</dbReference>
<accession>A0ABN9WTW0</accession>
<reference evidence="1" key="1">
    <citation type="submission" date="2023-10" db="EMBL/GenBank/DDBJ databases">
        <authorList>
            <person name="Chen Y."/>
            <person name="Shah S."/>
            <person name="Dougan E. K."/>
            <person name="Thang M."/>
            <person name="Chan C."/>
        </authorList>
    </citation>
    <scope>NUCLEOTIDE SEQUENCE [LARGE SCALE GENOMIC DNA]</scope>
</reference>
<sequence>MMPIHRGTKRKPSSRTARPWVATMTIATITAIRRQAIKRNSMSGHSGASTQRELDVDLALLSASMPAAAVHDLANFRHPPQTLDLGHRADHVSSPMWLARYAAR</sequence>
<evidence type="ECO:0000313" key="1">
    <source>
        <dbReference type="EMBL" id="CAK0888963.1"/>
    </source>
</evidence>
<name>A0ABN9WTW0_9DINO</name>
<dbReference type="Proteomes" id="UP001189429">
    <property type="component" value="Unassembled WGS sequence"/>
</dbReference>
<protein>
    <submittedName>
        <fullName evidence="1">Uncharacterized protein</fullName>
    </submittedName>
</protein>
<keyword evidence="2" id="KW-1185">Reference proteome</keyword>
<evidence type="ECO:0000313" key="2">
    <source>
        <dbReference type="Proteomes" id="UP001189429"/>
    </source>
</evidence>
<proteinExistence type="predicted"/>
<comment type="caution">
    <text evidence="1">The sequence shown here is derived from an EMBL/GenBank/DDBJ whole genome shotgun (WGS) entry which is preliminary data.</text>
</comment>